<dbReference type="PROSITE" id="PS50068">
    <property type="entry name" value="LDLRA_2"/>
    <property type="match status" value="1"/>
</dbReference>
<organism evidence="7 8">
    <name type="scientific">Branchiostoma belcheri</name>
    <name type="common">Amphioxus</name>
    <dbReference type="NCBI Taxonomy" id="7741"/>
    <lineage>
        <taxon>Eukaryota</taxon>
        <taxon>Metazoa</taxon>
        <taxon>Chordata</taxon>
        <taxon>Cephalochordata</taxon>
        <taxon>Leptocardii</taxon>
        <taxon>Amphioxiformes</taxon>
        <taxon>Branchiostomatidae</taxon>
        <taxon>Branchiostoma</taxon>
    </lineage>
</organism>
<evidence type="ECO:0000256" key="4">
    <source>
        <dbReference type="PROSITE-ProRule" id="PRU00124"/>
    </source>
</evidence>
<dbReference type="Pfam" id="PF00431">
    <property type="entry name" value="CUB"/>
    <property type="match status" value="3"/>
</dbReference>
<dbReference type="SUPFAM" id="SSF49854">
    <property type="entry name" value="Spermadhesin, CUB domain"/>
    <property type="match status" value="3"/>
</dbReference>
<feature type="chain" id="PRO_5028100023" evidence="5">
    <location>
        <begin position="22"/>
        <end position="440"/>
    </location>
</feature>
<dbReference type="KEGG" id="bbel:109462998"/>
<keyword evidence="5" id="KW-0732">Signal</keyword>
<feature type="disulfide bond" evidence="4">
    <location>
        <begin position="413"/>
        <end position="428"/>
    </location>
</feature>
<gene>
    <name evidence="8" type="primary">LOC109462998</name>
</gene>
<evidence type="ECO:0000259" key="6">
    <source>
        <dbReference type="PROSITE" id="PS01180"/>
    </source>
</evidence>
<accession>A0A6P4YF57</accession>
<dbReference type="SUPFAM" id="SSF57424">
    <property type="entry name" value="LDL receptor-like module"/>
    <property type="match status" value="1"/>
</dbReference>
<evidence type="ECO:0000256" key="1">
    <source>
        <dbReference type="ARBA" id="ARBA00022737"/>
    </source>
</evidence>
<feature type="domain" description="CUB" evidence="6">
    <location>
        <begin position="158"/>
        <end position="269"/>
    </location>
</feature>
<feature type="disulfide bond" evidence="3">
    <location>
        <begin position="158"/>
        <end position="185"/>
    </location>
</feature>
<dbReference type="InterPro" id="IPR036055">
    <property type="entry name" value="LDL_receptor-like_sf"/>
</dbReference>
<dbReference type="CDD" id="cd00112">
    <property type="entry name" value="LDLa"/>
    <property type="match status" value="1"/>
</dbReference>
<dbReference type="InterPro" id="IPR023415">
    <property type="entry name" value="LDLR_class-A_CS"/>
</dbReference>
<keyword evidence="7" id="KW-1185">Reference proteome</keyword>
<evidence type="ECO:0000313" key="8">
    <source>
        <dbReference type="RefSeq" id="XP_019615586.1"/>
    </source>
</evidence>
<sequence>MWRLVCFAGLACGLFSVPVSGRLKQACRPVQLTGETGTFTSPNYPDDYPNGQRCRYEISVQRDQRIRLTFSDFNVERGLDHVVVYDGDEKTGGEGQQYTGQLNVDPIESTGNTMTVVFTSDRAGTASGFNASYVALLEPGTTQSQSTKTHTNSEKVGCGPLLLTGESGALNSPNYPQDYPNNLTCRYGIVVGTGRRIRLTFSVFDLERGSDFVDIYDGNSTDRQDRIGVRNTGELNLGTVDSAGNALTVVFTSDSAGTSSGFSATYTAVDTELACPSRRPFLGDSGQLSSPFYPAPYRRDERCRYRIRVDFSKSVRLEFVDFDLEEGFDFVEVFQGDTTNPKFSLGRYTGSSNPGVVASASHFMNIFLTSDRSIAGRGFNATYTSVDKVFATCTIGEFRCADGVTCIRSWQRCNGEEDCSDRSDERDCGSVDLMSTGNNV</sequence>
<dbReference type="CDD" id="cd00041">
    <property type="entry name" value="CUB"/>
    <property type="match status" value="3"/>
</dbReference>
<dbReference type="InterPro" id="IPR000859">
    <property type="entry name" value="CUB_dom"/>
</dbReference>
<dbReference type="FunFam" id="2.60.120.290:FF:000005">
    <property type="entry name" value="Procollagen C-endopeptidase enhancer 1"/>
    <property type="match status" value="2"/>
</dbReference>
<dbReference type="AlphaFoldDB" id="A0A6P4YF57"/>
<feature type="signal peptide" evidence="5">
    <location>
        <begin position="1"/>
        <end position="21"/>
    </location>
</feature>
<proteinExistence type="predicted"/>
<dbReference type="Gene3D" id="2.60.120.290">
    <property type="entry name" value="Spermadhesin, CUB domain"/>
    <property type="match status" value="3"/>
</dbReference>
<dbReference type="PANTHER" id="PTHR24251">
    <property type="entry name" value="OVOCHYMASE-RELATED"/>
    <property type="match status" value="1"/>
</dbReference>
<dbReference type="Gene3D" id="4.10.400.10">
    <property type="entry name" value="Low-density Lipoprotein Receptor"/>
    <property type="match status" value="1"/>
</dbReference>
<dbReference type="PROSITE" id="PS01209">
    <property type="entry name" value="LDLRA_1"/>
    <property type="match status" value="1"/>
</dbReference>
<reference evidence="8" key="1">
    <citation type="submission" date="2025-08" db="UniProtKB">
        <authorList>
            <consortium name="RefSeq"/>
        </authorList>
    </citation>
    <scope>IDENTIFICATION</scope>
    <source>
        <tissue evidence="8">Gonad</tissue>
    </source>
</reference>
<keyword evidence="2 4" id="KW-1015">Disulfide bond</keyword>
<feature type="domain" description="CUB" evidence="6">
    <location>
        <begin position="27"/>
        <end position="136"/>
    </location>
</feature>
<evidence type="ECO:0000256" key="5">
    <source>
        <dbReference type="SAM" id="SignalP"/>
    </source>
</evidence>
<feature type="disulfide bond" evidence="3">
    <location>
        <begin position="27"/>
        <end position="54"/>
    </location>
</feature>
<evidence type="ECO:0000256" key="2">
    <source>
        <dbReference type="ARBA" id="ARBA00023157"/>
    </source>
</evidence>
<evidence type="ECO:0000256" key="3">
    <source>
        <dbReference type="PROSITE-ProRule" id="PRU00059"/>
    </source>
</evidence>
<dbReference type="PROSITE" id="PS01180">
    <property type="entry name" value="CUB"/>
    <property type="match status" value="3"/>
</dbReference>
<dbReference type="FunFam" id="2.60.120.290:FF:000013">
    <property type="entry name" value="Membrane frizzled-related protein"/>
    <property type="match status" value="1"/>
</dbReference>
<feature type="domain" description="CUB" evidence="6">
    <location>
        <begin position="275"/>
        <end position="386"/>
    </location>
</feature>
<dbReference type="Proteomes" id="UP000515135">
    <property type="component" value="Unplaced"/>
</dbReference>
<comment type="caution">
    <text evidence="4">Lacks conserved residue(s) required for the propagation of feature annotation.</text>
</comment>
<dbReference type="PANTHER" id="PTHR24251:SF37">
    <property type="entry name" value="CUB DOMAIN-CONTAINING PROTEIN"/>
    <property type="match status" value="1"/>
</dbReference>
<name>A0A6P4YF57_BRABE</name>
<dbReference type="InterPro" id="IPR035914">
    <property type="entry name" value="Sperma_CUB_dom_sf"/>
</dbReference>
<dbReference type="SMART" id="SM00192">
    <property type="entry name" value="LDLa"/>
    <property type="match status" value="1"/>
</dbReference>
<dbReference type="OrthoDB" id="6365689at2759"/>
<dbReference type="GeneID" id="109462998"/>
<dbReference type="SMART" id="SM00042">
    <property type="entry name" value="CUB"/>
    <property type="match status" value="3"/>
</dbReference>
<dbReference type="Pfam" id="PF00057">
    <property type="entry name" value="Ldl_recept_a"/>
    <property type="match status" value="1"/>
</dbReference>
<keyword evidence="1" id="KW-0677">Repeat</keyword>
<protein>
    <submittedName>
        <fullName evidence="8">Deleted in malignant brain tumors 1 protein-like</fullName>
    </submittedName>
</protein>
<dbReference type="RefSeq" id="XP_019615586.1">
    <property type="nucleotide sequence ID" value="XM_019760027.1"/>
</dbReference>
<dbReference type="InterPro" id="IPR002172">
    <property type="entry name" value="LDrepeatLR_classA_rpt"/>
</dbReference>
<evidence type="ECO:0000313" key="7">
    <source>
        <dbReference type="Proteomes" id="UP000515135"/>
    </source>
</evidence>